<evidence type="ECO:0000259" key="13">
    <source>
        <dbReference type="PROSITE" id="PS50011"/>
    </source>
</evidence>
<dbReference type="InterPro" id="IPR011009">
    <property type="entry name" value="Kinase-like_dom_sf"/>
</dbReference>
<dbReference type="EMBL" id="ADFV01036529">
    <property type="status" value="NOT_ANNOTATED_CDS"/>
    <property type="molecule type" value="Genomic_DNA"/>
</dbReference>
<dbReference type="InterPro" id="IPR050198">
    <property type="entry name" value="Non-receptor_tyrosine_kinases"/>
</dbReference>
<dbReference type="Gene3D" id="3.30.505.10">
    <property type="entry name" value="SH2 domain"/>
    <property type="match status" value="1"/>
</dbReference>
<keyword evidence="7 9" id="KW-0727">SH2 domain</keyword>
<keyword evidence="6 10" id="KW-0067">ATP-binding</keyword>
<dbReference type="EC" id="2.7.10.2" evidence="11"/>
<dbReference type="GO" id="GO:0005911">
    <property type="term" value="C:cell-cell junction"/>
    <property type="evidence" value="ECO:0007669"/>
    <property type="project" value="Ensembl"/>
</dbReference>
<dbReference type="CDD" id="cd09937">
    <property type="entry name" value="SH2_csk_like"/>
    <property type="match status" value="1"/>
</dbReference>
<dbReference type="GO" id="GO:0008285">
    <property type="term" value="P:negative regulation of cell population proliferation"/>
    <property type="evidence" value="ECO:0007669"/>
    <property type="project" value="Ensembl"/>
</dbReference>
<evidence type="ECO:0000256" key="4">
    <source>
        <dbReference type="ARBA" id="ARBA00022741"/>
    </source>
</evidence>
<dbReference type="SUPFAM" id="SSF55550">
    <property type="entry name" value="SH2 domain"/>
    <property type="match status" value="1"/>
</dbReference>
<dbReference type="GO" id="GO:0005524">
    <property type="term" value="F:ATP binding"/>
    <property type="evidence" value="ECO:0007669"/>
    <property type="project" value="UniProtKB-UniRule"/>
</dbReference>
<evidence type="ECO:0000313" key="14">
    <source>
        <dbReference type="Ensembl" id="ENSNLEP00000017774.2"/>
    </source>
</evidence>
<dbReference type="SMART" id="SM00252">
    <property type="entry name" value="SH2"/>
    <property type="match status" value="1"/>
</dbReference>
<dbReference type="InterPro" id="IPR036860">
    <property type="entry name" value="SH2_dom_sf"/>
</dbReference>
<dbReference type="PRINTS" id="PR00401">
    <property type="entry name" value="SH2DOMAIN"/>
</dbReference>
<reference evidence="14 15" key="1">
    <citation type="submission" date="2012-10" db="EMBL/GenBank/DDBJ databases">
        <authorList>
            <consortium name="Gibbon Genome Sequencing Consortium"/>
        </authorList>
    </citation>
    <scope>NUCLEOTIDE SEQUENCE [LARGE SCALE GENOMIC DNA]</scope>
</reference>
<evidence type="ECO:0000259" key="12">
    <source>
        <dbReference type="PROSITE" id="PS50001"/>
    </source>
</evidence>
<dbReference type="GO" id="GO:0050868">
    <property type="term" value="P:negative regulation of T cell activation"/>
    <property type="evidence" value="ECO:0007669"/>
    <property type="project" value="Ensembl"/>
</dbReference>
<keyword evidence="4 10" id="KW-0547">Nucleotide-binding</keyword>
<dbReference type="PROSITE" id="PS50001">
    <property type="entry name" value="SH2"/>
    <property type="match status" value="1"/>
</dbReference>
<dbReference type="InterPro" id="IPR017441">
    <property type="entry name" value="Protein_kinase_ATP_BS"/>
</dbReference>
<keyword evidence="2" id="KW-0963">Cytoplasm</keyword>
<dbReference type="InParanoid" id="G1RWZ7"/>
<evidence type="ECO:0000256" key="8">
    <source>
        <dbReference type="ARBA" id="ARBA00023137"/>
    </source>
</evidence>
<protein>
    <recommendedName>
        <fullName evidence="11">Tyrosine-protein kinase</fullName>
        <ecNumber evidence="11">2.7.10.2</ecNumber>
    </recommendedName>
</protein>
<dbReference type="Pfam" id="PF07714">
    <property type="entry name" value="PK_Tyr_Ser-Thr"/>
    <property type="match status" value="1"/>
</dbReference>
<keyword evidence="3 11" id="KW-0808">Transferase</keyword>
<dbReference type="OMA" id="EELAKXK"/>
<dbReference type="FunFam" id="3.30.505.10:FF:000023">
    <property type="entry name" value="Tyrosine-protein kinase"/>
    <property type="match status" value="1"/>
</dbReference>
<dbReference type="PROSITE" id="PS50011">
    <property type="entry name" value="PROTEIN_KINASE_DOM"/>
    <property type="match status" value="1"/>
</dbReference>
<evidence type="ECO:0000256" key="10">
    <source>
        <dbReference type="PROSITE-ProRule" id="PRU10141"/>
    </source>
</evidence>
<reference evidence="14" key="2">
    <citation type="submission" date="2025-08" db="UniProtKB">
        <authorList>
            <consortium name="Ensembl"/>
        </authorList>
    </citation>
    <scope>IDENTIFICATION</scope>
</reference>
<comment type="catalytic activity">
    <reaction evidence="11">
        <text>L-tyrosyl-[protein] + ATP = O-phospho-L-tyrosyl-[protein] + ADP + H(+)</text>
        <dbReference type="Rhea" id="RHEA:10596"/>
        <dbReference type="Rhea" id="RHEA-COMP:10136"/>
        <dbReference type="Rhea" id="RHEA-COMP:20101"/>
        <dbReference type="ChEBI" id="CHEBI:15378"/>
        <dbReference type="ChEBI" id="CHEBI:30616"/>
        <dbReference type="ChEBI" id="CHEBI:46858"/>
        <dbReference type="ChEBI" id="CHEBI:61978"/>
        <dbReference type="ChEBI" id="CHEBI:456216"/>
        <dbReference type="EC" id="2.7.10.2"/>
    </reaction>
</comment>
<dbReference type="GO" id="GO:0035556">
    <property type="term" value="P:intracellular signal transduction"/>
    <property type="evidence" value="ECO:0007669"/>
    <property type="project" value="Ensembl"/>
</dbReference>
<evidence type="ECO:0000256" key="6">
    <source>
        <dbReference type="ARBA" id="ARBA00022840"/>
    </source>
</evidence>
<organism evidence="14 15">
    <name type="scientific">Nomascus leucogenys</name>
    <name type="common">Northern white-cheeked gibbon</name>
    <name type="synonym">Hylobates leucogenys</name>
    <dbReference type="NCBI Taxonomy" id="61853"/>
    <lineage>
        <taxon>Eukaryota</taxon>
        <taxon>Metazoa</taxon>
        <taxon>Chordata</taxon>
        <taxon>Craniata</taxon>
        <taxon>Vertebrata</taxon>
        <taxon>Euteleostomi</taxon>
        <taxon>Mammalia</taxon>
        <taxon>Eutheria</taxon>
        <taxon>Euarchontoglires</taxon>
        <taxon>Primates</taxon>
        <taxon>Haplorrhini</taxon>
        <taxon>Catarrhini</taxon>
        <taxon>Hylobatidae</taxon>
        <taxon>Nomascus</taxon>
    </lineage>
</organism>
<dbReference type="PRINTS" id="PR00109">
    <property type="entry name" value="TYRKINASE"/>
</dbReference>
<dbReference type="AlphaFoldDB" id="G1RWZ7"/>
<evidence type="ECO:0000256" key="5">
    <source>
        <dbReference type="ARBA" id="ARBA00022777"/>
    </source>
</evidence>
<dbReference type="Gene3D" id="1.10.510.10">
    <property type="entry name" value="Transferase(Phosphotransferase) domain 1"/>
    <property type="match status" value="1"/>
</dbReference>
<evidence type="ECO:0000256" key="2">
    <source>
        <dbReference type="ARBA" id="ARBA00022490"/>
    </source>
</evidence>
<dbReference type="eggNOG" id="KOG0197">
    <property type="taxonomic scope" value="Eukaryota"/>
</dbReference>
<dbReference type="GeneTree" id="ENSGT00940000157431"/>
<gene>
    <name evidence="14" type="primary">CSK</name>
</gene>
<dbReference type="Gene3D" id="3.30.200.20">
    <property type="entry name" value="Phosphorylase Kinase, domain 1"/>
    <property type="match status" value="1"/>
</dbReference>
<dbReference type="STRING" id="61853.ENSNLEP00000017774"/>
<name>G1RWZ7_NOMLE</name>
<comment type="subcellular location">
    <subcellularLocation>
        <location evidence="1">Cytoplasm</location>
    </subcellularLocation>
</comment>
<dbReference type="InterPro" id="IPR001245">
    <property type="entry name" value="Ser-Thr/Tyr_kinase_cat_dom"/>
</dbReference>
<keyword evidence="15" id="KW-1185">Reference proteome</keyword>
<dbReference type="Proteomes" id="UP000001073">
    <property type="component" value="Chromosome 6"/>
</dbReference>
<evidence type="ECO:0000256" key="1">
    <source>
        <dbReference type="ARBA" id="ARBA00004496"/>
    </source>
</evidence>
<proteinExistence type="inferred from homology"/>
<feature type="domain" description="SH2" evidence="12">
    <location>
        <begin position="1"/>
        <end position="85"/>
    </location>
</feature>
<dbReference type="HOGENOM" id="CLU_000288_7_2_1"/>
<dbReference type="InterPro" id="IPR000980">
    <property type="entry name" value="SH2"/>
</dbReference>
<dbReference type="GO" id="GO:0050860">
    <property type="term" value="P:negative regulation of T cell receptor signaling pathway"/>
    <property type="evidence" value="ECO:0007669"/>
    <property type="project" value="Ensembl"/>
</dbReference>
<keyword evidence="8 11" id="KW-0829">Tyrosine-protein kinase</keyword>
<evidence type="ECO:0000313" key="15">
    <source>
        <dbReference type="Proteomes" id="UP000001073"/>
    </source>
</evidence>
<evidence type="ECO:0000256" key="11">
    <source>
        <dbReference type="RuleBase" id="RU362096"/>
    </source>
</evidence>
<dbReference type="Pfam" id="PF00017">
    <property type="entry name" value="SH2"/>
    <property type="match status" value="1"/>
</dbReference>
<accession>G1RWZ7</accession>
<dbReference type="Ensembl" id="ENSNLET00000018662.3">
    <property type="protein sequence ID" value="ENSNLEP00000017774.2"/>
    <property type="gene ID" value="ENSNLEG00000014614.3"/>
</dbReference>
<dbReference type="SUPFAM" id="SSF56112">
    <property type="entry name" value="Protein kinase-like (PK-like)"/>
    <property type="match status" value="1"/>
</dbReference>
<dbReference type="InterPro" id="IPR035027">
    <property type="entry name" value="Csk-like_SH2"/>
</dbReference>
<dbReference type="InterPro" id="IPR000719">
    <property type="entry name" value="Prot_kinase_dom"/>
</dbReference>
<reference evidence="14" key="3">
    <citation type="submission" date="2025-09" db="UniProtKB">
        <authorList>
            <consortium name="Ensembl"/>
        </authorList>
    </citation>
    <scope>IDENTIFICATION</scope>
</reference>
<dbReference type="EMBL" id="ADFV01036530">
    <property type="status" value="NOT_ANNOTATED_CDS"/>
    <property type="molecule type" value="Genomic_DNA"/>
</dbReference>
<dbReference type="FunCoup" id="G1RWZ7">
    <property type="interactions" value="1610"/>
</dbReference>
<sequence length="274" mass="31275">ITREQAERLLYPPETGLFLVRESTNYPGDYTLCVSCDGKVEHYRIMYHASKLSIDEEVYFENLMQLVEHYTSDADGLCTRLIKPKVMEGTVAAQDEFYRSGWALNMKELKLLQTIGKGEFGDVMLGDYRGNKVAVKCIKNDATAQAFLAEASVMTDFGLTKEASSTQDTGKLPVKWTAPEALREKKFSTKSDVWSFGILLWEIYSFGRVPYPRIPLKDVVPRVEKGYKMDAPDGCPPAVYEVMKNCWHLDTAMRPSFLQLREQLEHIKTHELHL</sequence>
<dbReference type="GO" id="GO:0005737">
    <property type="term" value="C:cytoplasm"/>
    <property type="evidence" value="ECO:0007669"/>
    <property type="project" value="UniProtKB-SubCell"/>
</dbReference>
<comment type="similarity">
    <text evidence="11">Belongs to the protein kinase superfamily. Tyr protein kinase family.</text>
</comment>
<dbReference type="PANTHER" id="PTHR24418">
    <property type="entry name" value="TYROSINE-PROTEIN KINASE"/>
    <property type="match status" value="1"/>
</dbReference>
<evidence type="ECO:0000256" key="9">
    <source>
        <dbReference type="PROSITE-ProRule" id="PRU00191"/>
    </source>
</evidence>
<feature type="binding site" evidence="10">
    <location>
        <position position="136"/>
    </location>
    <ligand>
        <name>ATP</name>
        <dbReference type="ChEBI" id="CHEBI:30616"/>
    </ligand>
</feature>
<dbReference type="PROSITE" id="PS00107">
    <property type="entry name" value="PROTEIN_KINASE_ATP"/>
    <property type="match status" value="1"/>
</dbReference>
<feature type="domain" description="Protein kinase" evidence="13">
    <location>
        <begin position="1"/>
        <end position="273"/>
    </location>
</feature>
<evidence type="ECO:0000256" key="7">
    <source>
        <dbReference type="ARBA" id="ARBA00022999"/>
    </source>
</evidence>
<evidence type="ECO:0000256" key="3">
    <source>
        <dbReference type="ARBA" id="ARBA00022679"/>
    </source>
</evidence>
<keyword evidence="5 11" id="KW-0418">Kinase</keyword>
<dbReference type="FunFam" id="1.10.510.10:FF:000986">
    <property type="entry name" value="Protein tyrosine kinase 2aa"/>
    <property type="match status" value="1"/>
</dbReference>
<dbReference type="GO" id="GO:0004715">
    <property type="term" value="F:non-membrane spanning protein tyrosine kinase activity"/>
    <property type="evidence" value="ECO:0007669"/>
    <property type="project" value="UniProtKB-EC"/>
</dbReference>